<evidence type="ECO:0000256" key="1">
    <source>
        <dbReference type="ARBA" id="ARBA00004370"/>
    </source>
</evidence>
<evidence type="ECO:0000256" key="3">
    <source>
        <dbReference type="ARBA" id="ARBA00023136"/>
    </source>
</evidence>
<reference evidence="4 5" key="1">
    <citation type="journal article" date="2018" name="PLoS Genet.">
        <title>Population sequencing reveals clonal diversity and ancestral inbreeding in the grapevine cultivar Chardonnay.</title>
        <authorList>
            <person name="Roach M.J."/>
            <person name="Johnson D.L."/>
            <person name="Bohlmann J."/>
            <person name="van Vuuren H.J."/>
            <person name="Jones S.J."/>
            <person name="Pretorius I.S."/>
            <person name="Schmidt S.A."/>
            <person name="Borneman A.R."/>
        </authorList>
    </citation>
    <scope>NUCLEOTIDE SEQUENCE [LARGE SCALE GENOMIC DNA]</scope>
    <source>
        <strain evidence="5">cv. Chardonnay</strain>
        <tissue evidence="4">Leaf</tissue>
    </source>
</reference>
<evidence type="ECO:0000256" key="2">
    <source>
        <dbReference type="ARBA" id="ARBA00022692"/>
    </source>
</evidence>
<dbReference type="GO" id="GO:0016020">
    <property type="term" value="C:membrane"/>
    <property type="evidence" value="ECO:0007669"/>
    <property type="project" value="UniProtKB-SubCell"/>
</dbReference>
<comment type="subcellular location">
    <subcellularLocation>
        <location evidence="1">Membrane</location>
    </subcellularLocation>
</comment>
<dbReference type="EMBL" id="QGNW01002479">
    <property type="protein sequence ID" value="RVW19439.1"/>
    <property type="molecule type" value="Genomic_DNA"/>
</dbReference>
<dbReference type="AlphaFoldDB" id="A0A438C8E4"/>
<comment type="caution">
    <text evidence="4">The sequence shown here is derived from an EMBL/GenBank/DDBJ whole genome shotgun (WGS) entry which is preliminary data.</text>
</comment>
<evidence type="ECO:0000313" key="4">
    <source>
        <dbReference type="EMBL" id="RVW19439.1"/>
    </source>
</evidence>
<gene>
    <name evidence="4" type="ORF">CK203_115618</name>
</gene>
<keyword evidence="2" id="KW-0812">Transmembrane</keyword>
<dbReference type="Proteomes" id="UP000288805">
    <property type="component" value="Unassembled WGS sequence"/>
</dbReference>
<organism evidence="4 5">
    <name type="scientific">Vitis vinifera</name>
    <name type="common">Grape</name>
    <dbReference type="NCBI Taxonomy" id="29760"/>
    <lineage>
        <taxon>Eukaryota</taxon>
        <taxon>Viridiplantae</taxon>
        <taxon>Streptophyta</taxon>
        <taxon>Embryophyta</taxon>
        <taxon>Tracheophyta</taxon>
        <taxon>Spermatophyta</taxon>
        <taxon>Magnoliopsida</taxon>
        <taxon>eudicotyledons</taxon>
        <taxon>Gunneridae</taxon>
        <taxon>Pentapetalae</taxon>
        <taxon>rosids</taxon>
        <taxon>Vitales</taxon>
        <taxon>Vitaceae</taxon>
        <taxon>Viteae</taxon>
        <taxon>Vitis</taxon>
    </lineage>
</organism>
<sequence>MEETSGYKEYVAGLLAGVATVGIGHPFDTVKADFPVLAYYGSFQWLAKGYYSAAFDGTSRQL</sequence>
<keyword evidence="3" id="KW-0472">Membrane</keyword>
<accession>A0A438C8E4</accession>
<name>A0A438C8E4_VITVI</name>
<dbReference type="SUPFAM" id="SSF103506">
    <property type="entry name" value="Mitochondrial carrier"/>
    <property type="match status" value="1"/>
</dbReference>
<protein>
    <submittedName>
        <fullName evidence="4">Uncharacterized protein</fullName>
    </submittedName>
</protein>
<dbReference type="InterPro" id="IPR023395">
    <property type="entry name" value="MCP_dom_sf"/>
</dbReference>
<proteinExistence type="predicted"/>
<evidence type="ECO:0000313" key="5">
    <source>
        <dbReference type="Proteomes" id="UP000288805"/>
    </source>
</evidence>